<comment type="caution">
    <text evidence="7">The sequence shown here is derived from an EMBL/GenBank/DDBJ whole genome shotgun (WGS) entry which is preliminary data.</text>
</comment>
<dbReference type="SUPFAM" id="SSF53383">
    <property type="entry name" value="PLP-dependent transferases"/>
    <property type="match status" value="2"/>
</dbReference>
<evidence type="ECO:0000256" key="4">
    <source>
        <dbReference type="ARBA" id="ARBA00022898"/>
    </source>
</evidence>
<evidence type="ECO:0000256" key="5">
    <source>
        <dbReference type="ARBA" id="ARBA00023239"/>
    </source>
</evidence>
<keyword evidence="5 6" id="KW-0456">Lyase</keyword>
<dbReference type="Proteomes" id="UP000076874">
    <property type="component" value="Unassembled WGS sequence"/>
</dbReference>
<dbReference type="Gene3D" id="3.40.640.10">
    <property type="entry name" value="Type I PLP-dependent aspartate aminotransferase-like (Major domain)"/>
    <property type="match status" value="1"/>
</dbReference>
<dbReference type="EMBL" id="AZHD01000004">
    <property type="protein sequence ID" value="OAA64264.1"/>
    <property type="molecule type" value="Genomic_DNA"/>
</dbReference>
<evidence type="ECO:0000256" key="6">
    <source>
        <dbReference type="RuleBase" id="RU000382"/>
    </source>
</evidence>
<evidence type="ECO:0000256" key="3">
    <source>
        <dbReference type="ARBA" id="ARBA00022793"/>
    </source>
</evidence>
<dbReference type="PANTHER" id="PTHR11999:SF70">
    <property type="entry name" value="MIP05841P"/>
    <property type="match status" value="1"/>
</dbReference>
<dbReference type="GO" id="GO:0005737">
    <property type="term" value="C:cytoplasm"/>
    <property type="evidence" value="ECO:0007669"/>
    <property type="project" value="TreeGrafter"/>
</dbReference>
<dbReference type="GO" id="GO:0006520">
    <property type="term" value="P:amino acid metabolic process"/>
    <property type="evidence" value="ECO:0007669"/>
    <property type="project" value="InterPro"/>
</dbReference>
<evidence type="ECO:0000256" key="2">
    <source>
        <dbReference type="ARBA" id="ARBA00009533"/>
    </source>
</evidence>
<dbReference type="Pfam" id="PF00282">
    <property type="entry name" value="Pyridoxal_deC"/>
    <property type="match status" value="1"/>
</dbReference>
<accession>A0A167WWK6</accession>
<dbReference type="InterPro" id="IPR015421">
    <property type="entry name" value="PyrdxlP-dep_Trfase_major"/>
</dbReference>
<dbReference type="InterPro" id="IPR021115">
    <property type="entry name" value="Pyridoxal-P_BS"/>
</dbReference>
<dbReference type="InterPro" id="IPR015424">
    <property type="entry name" value="PyrdxlP-dep_Trfase"/>
</dbReference>
<dbReference type="GO" id="GO:0016831">
    <property type="term" value="F:carboxy-lyase activity"/>
    <property type="evidence" value="ECO:0007669"/>
    <property type="project" value="UniProtKB-KW"/>
</dbReference>
<gene>
    <name evidence="7" type="ORF">SPI_02911</name>
</gene>
<dbReference type="InterPro" id="IPR010977">
    <property type="entry name" value="Aromatic_deC"/>
</dbReference>
<dbReference type="AlphaFoldDB" id="A0A167WWK6"/>
<dbReference type="InterPro" id="IPR015422">
    <property type="entry name" value="PyrdxlP-dep_Trfase_small"/>
</dbReference>
<dbReference type="Gene3D" id="3.90.1150.10">
    <property type="entry name" value="Aspartate Aminotransferase, domain 1"/>
    <property type="match status" value="1"/>
</dbReference>
<comment type="cofactor">
    <cofactor evidence="1 6">
        <name>pyridoxal 5'-phosphate</name>
        <dbReference type="ChEBI" id="CHEBI:597326"/>
    </cofactor>
</comment>
<dbReference type="PROSITE" id="PS00392">
    <property type="entry name" value="DDC_GAD_HDC_YDC"/>
    <property type="match status" value="1"/>
</dbReference>
<dbReference type="InterPro" id="IPR002129">
    <property type="entry name" value="PyrdxlP-dep_de-COase"/>
</dbReference>
<dbReference type="PANTHER" id="PTHR11999">
    <property type="entry name" value="GROUP II PYRIDOXAL-5-PHOSPHATE DECARBOXYLASE"/>
    <property type="match status" value="1"/>
</dbReference>
<keyword evidence="4 6" id="KW-0663">Pyridoxal phosphate</keyword>
<evidence type="ECO:0000313" key="8">
    <source>
        <dbReference type="Proteomes" id="UP000076874"/>
    </source>
</evidence>
<dbReference type="GO" id="GO:0019752">
    <property type="term" value="P:carboxylic acid metabolic process"/>
    <property type="evidence" value="ECO:0007669"/>
    <property type="project" value="InterPro"/>
</dbReference>
<evidence type="ECO:0000313" key="7">
    <source>
        <dbReference type="EMBL" id="OAA64264.1"/>
    </source>
</evidence>
<dbReference type="STRING" id="1081102.A0A167WWK6"/>
<dbReference type="OrthoDB" id="639767at2759"/>
<comment type="similarity">
    <text evidence="2 6">Belongs to the group II decarboxylase family.</text>
</comment>
<protein>
    <submittedName>
        <fullName evidence="7">Aromatic-l-amino-acid decarboxylase</fullName>
    </submittedName>
</protein>
<organism evidence="7 8">
    <name type="scientific">Niveomyces insectorum RCEF 264</name>
    <dbReference type="NCBI Taxonomy" id="1081102"/>
    <lineage>
        <taxon>Eukaryota</taxon>
        <taxon>Fungi</taxon>
        <taxon>Dikarya</taxon>
        <taxon>Ascomycota</taxon>
        <taxon>Pezizomycotina</taxon>
        <taxon>Sordariomycetes</taxon>
        <taxon>Hypocreomycetidae</taxon>
        <taxon>Hypocreales</taxon>
        <taxon>Cordycipitaceae</taxon>
        <taxon>Niveomyces</taxon>
    </lineage>
</organism>
<dbReference type="GO" id="GO:0030170">
    <property type="term" value="F:pyridoxal phosphate binding"/>
    <property type="evidence" value="ECO:0007669"/>
    <property type="project" value="InterPro"/>
</dbReference>
<proteinExistence type="inferred from homology"/>
<sequence>MDDNAFREAATASIEEIIQYYASLGSRPVVSTVQPGYLRKLLPETAPETGEPWAAIQADVEAKIVPGLTHWQSPNFFAFFPCPSSYPSILGELYSATFAAAAFNWVCSPAITELETVVLDWVARLMALPDAYLSTGPTHGGGVIHGTASEAVLTMMAAAADKYLRARAALCPAPADPADYGTGVLRRCHSFNVNLHKWLLTNFDCSCVFVRDRAWLLAALGNGEQFAAALAARPDLFEIVTGPRFALTVFRCAPQAADEDPATTTARTRRVYEAVNSGGKIWATGTELEGKGFTIRVMTANYATQAEHVAAAADIYVAATERVLQEEKATATA</sequence>
<name>A0A167WWK6_9HYPO</name>
<dbReference type="Gene3D" id="1.20.1340.10">
    <property type="entry name" value="dopa decarboxylase, N-terminal domain"/>
    <property type="match status" value="1"/>
</dbReference>
<evidence type="ECO:0000256" key="1">
    <source>
        <dbReference type="ARBA" id="ARBA00001933"/>
    </source>
</evidence>
<keyword evidence="8" id="KW-1185">Reference proteome</keyword>
<reference evidence="7 8" key="1">
    <citation type="journal article" date="2016" name="Genome Biol. Evol.">
        <title>Divergent and convergent evolution of fungal pathogenicity.</title>
        <authorList>
            <person name="Shang Y."/>
            <person name="Xiao G."/>
            <person name="Zheng P."/>
            <person name="Cen K."/>
            <person name="Zhan S."/>
            <person name="Wang C."/>
        </authorList>
    </citation>
    <scope>NUCLEOTIDE SEQUENCE [LARGE SCALE GENOMIC DNA]</scope>
    <source>
        <strain evidence="7 8">RCEF 264</strain>
    </source>
</reference>
<dbReference type="PRINTS" id="PR00800">
    <property type="entry name" value="YHDCRBOXLASE"/>
</dbReference>
<keyword evidence="3" id="KW-0210">Decarboxylase</keyword>